<keyword evidence="2" id="KW-1185">Reference proteome</keyword>
<accession>A0A6N7LW26</accession>
<evidence type="ECO:0000313" key="2">
    <source>
        <dbReference type="Proteomes" id="UP000469421"/>
    </source>
</evidence>
<sequence length="152" mass="17063">MLRVCALAVLAVSCVGCSTVYPYKDEARKDAAVVTLKTTLNSAGFLASHEVDVDVYQREGECGFAYNGTIEEDDAGAKVPPGQPLYLSVGYYRSGILSNPVNRENRVYFIPQPSRYYEVDYIKNRDGYSFKLYDVSNGGRTELEWETWRLCS</sequence>
<name>A0A6N7LW26_9GAMM</name>
<dbReference type="AlphaFoldDB" id="A0A6N7LW26"/>
<protein>
    <submittedName>
        <fullName evidence="1">Uncharacterized protein</fullName>
    </submittedName>
</protein>
<reference evidence="1 2" key="1">
    <citation type="submission" date="2019-10" db="EMBL/GenBank/DDBJ databases">
        <title>Alcanivorax sp.PA15-N-34 draft genome sequence.</title>
        <authorList>
            <person name="Liao X."/>
            <person name="Shao Z."/>
        </authorList>
    </citation>
    <scope>NUCLEOTIDE SEQUENCE [LARGE SCALE GENOMIC DNA]</scope>
    <source>
        <strain evidence="1 2">PA15-N-34</strain>
    </source>
</reference>
<evidence type="ECO:0000313" key="1">
    <source>
        <dbReference type="EMBL" id="MQX53285.1"/>
    </source>
</evidence>
<dbReference type="EMBL" id="WIRE01000001">
    <property type="protein sequence ID" value="MQX53285.1"/>
    <property type="molecule type" value="Genomic_DNA"/>
</dbReference>
<dbReference type="RefSeq" id="WP_153500535.1">
    <property type="nucleotide sequence ID" value="NZ_WIRE01000001.1"/>
</dbReference>
<organism evidence="1 2">
    <name type="scientific">Alcanivorax sediminis</name>
    <dbReference type="NCBI Taxonomy" id="2663008"/>
    <lineage>
        <taxon>Bacteria</taxon>
        <taxon>Pseudomonadati</taxon>
        <taxon>Pseudomonadota</taxon>
        <taxon>Gammaproteobacteria</taxon>
        <taxon>Oceanospirillales</taxon>
        <taxon>Alcanivoracaceae</taxon>
        <taxon>Alcanivorax</taxon>
    </lineage>
</organism>
<gene>
    <name evidence="1" type="ORF">GFN93_08485</name>
</gene>
<proteinExistence type="predicted"/>
<comment type="caution">
    <text evidence="1">The sequence shown here is derived from an EMBL/GenBank/DDBJ whole genome shotgun (WGS) entry which is preliminary data.</text>
</comment>
<dbReference type="Proteomes" id="UP000469421">
    <property type="component" value="Unassembled WGS sequence"/>
</dbReference>